<reference evidence="1 2" key="1">
    <citation type="submission" date="2019-03" db="EMBL/GenBank/DDBJ databases">
        <title>Genomic Encyclopedia of Type Strains, Phase IV (KMG-IV): sequencing the most valuable type-strain genomes for metagenomic binning, comparative biology and taxonomic classification.</title>
        <authorList>
            <person name="Goeker M."/>
        </authorList>
    </citation>
    <scope>NUCLEOTIDE SEQUENCE [LARGE SCALE GENOMIC DNA]</scope>
    <source>
        <strain evidence="1 2">DSM 25059</strain>
    </source>
</reference>
<organism evidence="1 2">
    <name type="scientific">Stakelama pacifica</name>
    <dbReference type="NCBI Taxonomy" id="517720"/>
    <lineage>
        <taxon>Bacteria</taxon>
        <taxon>Pseudomonadati</taxon>
        <taxon>Pseudomonadota</taxon>
        <taxon>Alphaproteobacteria</taxon>
        <taxon>Sphingomonadales</taxon>
        <taxon>Sphingomonadaceae</taxon>
        <taxon>Stakelama</taxon>
    </lineage>
</organism>
<gene>
    <name evidence="1" type="ORF">EV664_10434</name>
</gene>
<dbReference type="AlphaFoldDB" id="A0A4R6FPG7"/>
<dbReference type="RefSeq" id="WP_133495112.1">
    <property type="nucleotide sequence ID" value="NZ_BMLU01000004.1"/>
</dbReference>
<name>A0A4R6FPG7_9SPHN</name>
<accession>A0A4R6FPG7</accession>
<protein>
    <submittedName>
        <fullName evidence="1">Uncharacterized protein</fullName>
    </submittedName>
</protein>
<dbReference type="OrthoDB" id="7605122at2"/>
<dbReference type="Proteomes" id="UP000295493">
    <property type="component" value="Unassembled WGS sequence"/>
</dbReference>
<comment type="caution">
    <text evidence="1">The sequence shown here is derived from an EMBL/GenBank/DDBJ whole genome shotgun (WGS) entry which is preliminary data.</text>
</comment>
<evidence type="ECO:0000313" key="2">
    <source>
        <dbReference type="Proteomes" id="UP000295493"/>
    </source>
</evidence>
<sequence>MFKTAVGKKELSAIIESMSDLDVARFLYCQEMAGAYLAVGKFESMLISAMHMCDRVKLQKALGPDQGAWERSVAKRALLEGSTLGSLIKILERLEIDDADTAYLKWIKEKRDYFVHRLFHEGAWPGELDELGCRLMRRRLVALQLWLERGERNIWLIFERAGFVELNRLSDGSFLAMNMAIYDAVQGDVARTKGDVG</sequence>
<dbReference type="EMBL" id="SNWD01000004">
    <property type="protein sequence ID" value="TDN83551.1"/>
    <property type="molecule type" value="Genomic_DNA"/>
</dbReference>
<evidence type="ECO:0000313" key="1">
    <source>
        <dbReference type="EMBL" id="TDN83551.1"/>
    </source>
</evidence>
<keyword evidence="2" id="KW-1185">Reference proteome</keyword>
<proteinExistence type="predicted"/>